<dbReference type="Gene3D" id="3.40.50.2300">
    <property type="match status" value="1"/>
</dbReference>
<keyword evidence="3" id="KW-1185">Reference proteome</keyword>
<dbReference type="EMBL" id="SJPV01000002">
    <property type="protein sequence ID" value="TWU40736.1"/>
    <property type="molecule type" value="Genomic_DNA"/>
</dbReference>
<dbReference type="InterPro" id="IPR016024">
    <property type="entry name" value="ARM-type_fold"/>
</dbReference>
<evidence type="ECO:0008006" key="4">
    <source>
        <dbReference type="Google" id="ProtNLM"/>
    </source>
</evidence>
<dbReference type="OrthoDB" id="230059at2"/>
<evidence type="ECO:0000313" key="2">
    <source>
        <dbReference type="EMBL" id="TWU40736.1"/>
    </source>
</evidence>
<protein>
    <recommendedName>
        <fullName evidence="4">Response regulatory domain-containing protein</fullName>
    </recommendedName>
</protein>
<gene>
    <name evidence="2" type="ORF">Poly41_15710</name>
</gene>
<evidence type="ECO:0000256" key="1">
    <source>
        <dbReference type="SAM" id="MobiDB-lite"/>
    </source>
</evidence>
<dbReference type="SUPFAM" id="SSF48371">
    <property type="entry name" value="ARM repeat"/>
    <property type="match status" value="1"/>
</dbReference>
<dbReference type="AlphaFoldDB" id="A0A5C6E084"/>
<evidence type="ECO:0000313" key="3">
    <source>
        <dbReference type="Proteomes" id="UP000319143"/>
    </source>
</evidence>
<name>A0A5C6E084_9BACT</name>
<dbReference type="RefSeq" id="WP_146525296.1">
    <property type="nucleotide sequence ID" value="NZ_SJPV01000002.1"/>
</dbReference>
<dbReference type="Proteomes" id="UP000319143">
    <property type="component" value="Unassembled WGS sequence"/>
</dbReference>
<comment type="caution">
    <text evidence="2">The sequence shown here is derived from an EMBL/GenBank/DDBJ whole genome shotgun (WGS) entry which is preliminary data.</text>
</comment>
<proteinExistence type="predicted"/>
<sequence>MFSRHLLFFATLVGVMLASVGFGSRADLMAQEDLFGPMPAGDLFDDASTNPPTAETEGAEEEPDPFTHQLMVRARRGNLELAESIASLIRIGSWSEANTLLGEVVNREIDEELLAEMSRRIEPALQLRAARHEGTDERAREGIEKLRTAAKQDAASRSLLTQAANDLDHPAVDQRIEAMRRLLRGGNAAIQVLVKSLVSEQPAAPRDDLLRTMLRLGDGGERALRQLALYGSPSVRLRALTMLVRIDKNASMDELLTSLYGEDSSEGEVQFATATLASALRTIPDRSGCTAYLRKKLKNRIEVANRTRNDLEARTLWSVNHNRDGVDFQFTQQMMVAYRDVVDASARLRRIGSLTTQVANEVLAAELGYRVMIDPDWGDDDQIKAFRESFSAVIENGSLVGALTTAIENSDNPAAVGLARLIGAVSDPLQQSEWLTLASPEISPLVRAAISASPRVRFETASAIATFDFHNDYPGSTFVRQTFAEMASLSDSPTAIVVETRPDVLLIQGRILHDLGYEVREAKGVADAERAVNAGGDLRMLVSKTDLADAAGIELVDRVRRSSRGEQLPIVFYGDIPATTDSLRWAAPVLFMDHAPGSPAAYHDLLHELESRRRLPELSPLDRELYRQIGAEAIQSRQ</sequence>
<feature type="region of interest" description="Disordered" evidence="1">
    <location>
        <begin position="40"/>
        <end position="64"/>
    </location>
</feature>
<accession>A0A5C6E084</accession>
<reference evidence="2 3" key="1">
    <citation type="submission" date="2019-02" db="EMBL/GenBank/DDBJ databases">
        <title>Deep-cultivation of Planctomycetes and their phenomic and genomic characterization uncovers novel biology.</title>
        <authorList>
            <person name="Wiegand S."/>
            <person name="Jogler M."/>
            <person name="Boedeker C."/>
            <person name="Pinto D."/>
            <person name="Vollmers J."/>
            <person name="Rivas-Marin E."/>
            <person name="Kohn T."/>
            <person name="Peeters S.H."/>
            <person name="Heuer A."/>
            <person name="Rast P."/>
            <person name="Oberbeckmann S."/>
            <person name="Bunk B."/>
            <person name="Jeske O."/>
            <person name="Meyerdierks A."/>
            <person name="Storesund J.E."/>
            <person name="Kallscheuer N."/>
            <person name="Luecker S."/>
            <person name="Lage O.M."/>
            <person name="Pohl T."/>
            <person name="Merkel B.J."/>
            <person name="Hornburger P."/>
            <person name="Mueller R.-W."/>
            <person name="Bruemmer F."/>
            <person name="Labrenz M."/>
            <person name="Spormann A.M."/>
            <person name="Op Den Camp H."/>
            <person name="Overmann J."/>
            <person name="Amann R."/>
            <person name="Jetten M.S.M."/>
            <person name="Mascher T."/>
            <person name="Medema M.H."/>
            <person name="Devos D.P."/>
            <person name="Kaster A.-K."/>
            <person name="Ovreas L."/>
            <person name="Rohde M."/>
            <person name="Galperin M.Y."/>
            <person name="Jogler C."/>
        </authorList>
    </citation>
    <scope>NUCLEOTIDE SEQUENCE [LARGE SCALE GENOMIC DNA]</scope>
    <source>
        <strain evidence="2 3">Poly41</strain>
    </source>
</reference>
<dbReference type="InterPro" id="IPR011006">
    <property type="entry name" value="CheY-like_superfamily"/>
</dbReference>
<organism evidence="2 3">
    <name type="scientific">Novipirellula artificiosorum</name>
    <dbReference type="NCBI Taxonomy" id="2528016"/>
    <lineage>
        <taxon>Bacteria</taxon>
        <taxon>Pseudomonadati</taxon>
        <taxon>Planctomycetota</taxon>
        <taxon>Planctomycetia</taxon>
        <taxon>Pirellulales</taxon>
        <taxon>Pirellulaceae</taxon>
        <taxon>Novipirellula</taxon>
    </lineage>
</organism>
<dbReference type="SUPFAM" id="SSF52172">
    <property type="entry name" value="CheY-like"/>
    <property type="match status" value="1"/>
</dbReference>